<dbReference type="GO" id="GO:0004869">
    <property type="term" value="F:cysteine-type endopeptidase inhibitor activity"/>
    <property type="evidence" value="ECO:0007669"/>
    <property type="project" value="UniProtKB-KW"/>
</dbReference>
<dbReference type="SUPFAM" id="SSF54403">
    <property type="entry name" value="Cystatin/monellin"/>
    <property type="match status" value="1"/>
</dbReference>
<dbReference type="InterPro" id="IPR000010">
    <property type="entry name" value="Cystatin_dom"/>
</dbReference>
<reference evidence="5" key="1">
    <citation type="journal article" date="2009" name="Plant Mol. Biol.">
        <title>Insights into corn genes derived from large-scale cDNA sequencing.</title>
        <authorList>
            <person name="Alexandrov N.N."/>
            <person name="Brover V.V."/>
            <person name="Freidin S."/>
            <person name="Troukhan M.E."/>
            <person name="Tatarinova T.V."/>
            <person name="Zhang H."/>
            <person name="Swaller T.J."/>
            <person name="Lu Y.P."/>
            <person name="Bouck J."/>
            <person name="Flavell R.B."/>
            <person name="Feldmann K.A."/>
        </authorList>
    </citation>
    <scope>NUCLEOTIDE SEQUENCE</scope>
</reference>
<keyword evidence="3 4" id="KW-0789">Thiol protease inhibitor</keyword>
<proteinExistence type="evidence at transcript level"/>
<dbReference type="PANTHER" id="PTHR11413:SF104">
    <property type="entry name" value="CYSTEINE PROTEINASE INHIBITOR 2"/>
    <property type="match status" value="1"/>
</dbReference>
<evidence type="ECO:0000256" key="2">
    <source>
        <dbReference type="ARBA" id="ARBA00022690"/>
    </source>
</evidence>
<dbReference type="EMBL" id="EU971206">
    <property type="protein sequence ID" value="ACG43324.1"/>
    <property type="molecule type" value="mRNA"/>
</dbReference>
<name>B6U1U1_MAIZE</name>
<dbReference type="PANTHER" id="PTHR11413">
    <property type="entry name" value="CYSTATIN FAMILY MEMBER"/>
    <property type="match status" value="1"/>
</dbReference>
<dbReference type="CDD" id="cd00042">
    <property type="entry name" value="CY"/>
    <property type="match status" value="1"/>
</dbReference>
<sequence>MARVSAFVAAVITAAVVVDALFTAASATEAPAPAPMSGAGEKKLYEAKVWEKAWENFKQLQSFELVGDAAVA</sequence>
<keyword evidence="4" id="KW-0732">Signal</keyword>
<dbReference type="InterPro" id="IPR046350">
    <property type="entry name" value="Cystatin_sf"/>
</dbReference>
<dbReference type="AlphaFoldDB" id="B6U1U1"/>
<accession>B6U1U1</accession>
<organism evidence="5">
    <name type="scientific">Zea mays</name>
    <name type="common">Maize</name>
    <dbReference type="NCBI Taxonomy" id="4577"/>
    <lineage>
        <taxon>Eukaryota</taxon>
        <taxon>Viridiplantae</taxon>
        <taxon>Streptophyta</taxon>
        <taxon>Embryophyta</taxon>
        <taxon>Tracheophyta</taxon>
        <taxon>Spermatophyta</taxon>
        <taxon>Magnoliopsida</taxon>
        <taxon>Liliopsida</taxon>
        <taxon>Poales</taxon>
        <taxon>Poaceae</taxon>
        <taxon>PACMAD clade</taxon>
        <taxon>Panicoideae</taxon>
        <taxon>Andropogonodae</taxon>
        <taxon>Andropogoneae</taxon>
        <taxon>Tripsacinae</taxon>
        <taxon>Zea</taxon>
    </lineage>
</organism>
<evidence type="ECO:0000256" key="4">
    <source>
        <dbReference type="RuleBase" id="RU362130"/>
    </source>
</evidence>
<dbReference type="Gene3D" id="3.10.450.10">
    <property type="match status" value="1"/>
</dbReference>
<evidence type="ECO:0000313" key="5">
    <source>
        <dbReference type="EMBL" id="ACG43324.1"/>
    </source>
</evidence>
<evidence type="ECO:0000256" key="1">
    <source>
        <dbReference type="ARBA" id="ARBA00007233"/>
    </source>
</evidence>
<feature type="signal peptide" evidence="4">
    <location>
        <begin position="1"/>
        <end position="20"/>
    </location>
</feature>
<keyword evidence="2 4" id="KW-0646">Protease inhibitor</keyword>
<evidence type="ECO:0000256" key="3">
    <source>
        <dbReference type="ARBA" id="ARBA00022704"/>
    </source>
</evidence>
<feature type="chain" id="PRO_5036519121" description="Cysteine proteinase inhibitor" evidence="4">
    <location>
        <begin position="21"/>
        <end position="72"/>
    </location>
</feature>
<comment type="similarity">
    <text evidence="1 4">Belongs to the cystatin family. Phytocystatin subfamily.</text>
</comment>
<protein>
    <recommendedName>
        <fullName evidence="4">Cysteine proteinase inhibitor</fullName>
    </recommendedName>
</protein>
<dbReference type="InterPro" id="IPR027214">
    <property type="entry name" value="Cystatin"/>
</dbReference>